<keyword evidence="2" id="KW-1185">Reference proteome</keyword>
<evidence type="ECO:0000313" key="1">
    <source>
        <dbReference type="EMBL" id="KEF30719.1"/>
    </source>
</evidence>
<proteinExistence type="predicted"/>
<dbReference type="EMBL" id="ANIE01000007">
    <property type="protein sequence ID" value="KEF30719.1"/>
    <property type="molecule type" value="Genomic_DNA"/>
</dbReference>
<reference evidence="1 2" key="1">
    <citation type="submission" date="2012-12" db="EMBL/GenBank/DDBJ databases">
        <title>Genome assembly of Marinobacter sp. AK21.</title>
        <authorList>
            <person name="Khatri I."/>
            <person name="Kumar R."/>
            <person name="Vaidya B."/>
            <person name="Subramanian S."/>
            <person name="Pinnaka A."/>
        </authorList>
    </citation>
    <scope>NUCLEOTIDE SEQUENCE [LARGE SCALE GENOMIC DNA]</scope>
    <source>
        <strain evidence="1 2">AK21</strain>
    </source>
</reference>
<name>A0A072MZ73_9GAMM</name>
<dbReference type="RefSeq" id="WP_036132604.1">
    <property type="nucleotide sequence ID" value="NZ_ANIE01000007.1"/>
</dbReference>
<dbReference type="Pfam" id="PF22396">
    <property type="entry name" value="DUF6976"/>
    <property type="match status" value="1"/>
</dbReference>
<dbReference type="STRING" id="1137280.D777_02661"/>
<protein>
    <submittedName>
        <fullName evidence="1">Uncharacterized protein</fullName>
    </submittedName>
</protein>
<dbReference type="AlphaFoldDB" id="A0A072MZ73"/>
<comment type="caution">
    <text evidence="1">The sequence shown here is derived from an EMBL/GenBank/DDBJ whole genome shotgun (WGS) entry which is preliminary data.</text>
</comment>
<dbReference type="PATRIC" id="fig|1137280.3.peg.2478"/>
<gene>
    <name evidence="1" type="ORF">D777_02661</name>
</gene>
<dbReference type="OrthoDB" id="5622143at2"/>
<dbReference type="Proteomes" id="UP000035057">
    <property type="component" value="Unassembled WGS sequence"/>
</dbReference>
<organism evidence="1 2">
    <name type="scientific">Marinobacter nitratireducens</name>
    <dbReference type="NCBI Taxonomy" id="1137280"/>
    <lineage>
        <taxon>Bacteria</taxon>
        <taxon>Pseudomonadati</taxon>
        <taxon>Pseudomonadota</taxon>
        <taxon>Gammaproteobacteria</taxon>
        <taxon>Pseudomonadales</taxon>
        <taxon>Marinobacteraceae</taxon>
        <taxon>Marinobacter</taxon>
    </lineage>
</organism>
<dbReference type="InterPro" id="IPR054249">
    <property type="entry name" value="DUF6976"/>
</dbReference>
<evidence type="ECO:0000313" key="2">
    <source>
        <dbReference type="Proteomes" id="UP000035057"/>
    </source>
</evidence>
<sequence>MSDTNSSLLSVAEVSALIGKGVPLALAGDESVLAALPQGNWIAGTTPYFMTAEAGVCDRNRVFAQVLDAEQVSIETYDMESLPSFLEDAPEHGYSIIILPAGSEVHRSYAENAPGFPEMYLKPVVGWVAGMHLDDLGATTPRVVNGLTGESYENQAVVLHGSLPPGTSAIVHAINLFEPDEGDDIEFAETGFSARQGLVNGEQKALPEYFEDRGVDTRQPLLADYCGAMVNVSIQSVDSGSGEVQFYAPVFRGIQYRVAKPVSDYPLAFAQAMPSNPGRIVFGCNCILNYLHSGLEGKKTPGLTGPVTFGEVAYQLLNQTAVFMTLVDD</sequence>
<accession>A0A072MZ73</accession>